<dbReference type="EMBL" id="JAAGLU010000358">
    <property type="protein sequence ID" value="NEC92966.1"/>
    <property type="molecule type" value="Genomic_DNA"/>
</dbReference>
<proteinExistence type="predicted"/>
<evidence type="ECO:0000256" key="1">
    <source>
        <dbReference type="SAM" id="MobiDB-lite"/>
    </source>
</evidence>
<accession>A0A6B3C932</accession>
<dbReference type="InterPro" id="IPR027417">
    <property type="entry name" value="P-loop_NTPase"/>
</dbReference>
<feature type="region of interest" description="Disordered" evidence="1">
    <location>
        <begin position="1"/>
        <end position="24"/>
    </location>
</feature>
<feature type="non-terminal residue" evidence="2">
    <location>
        <position position="87"/>
    </location>
</feature>
<reference evidence="2" key="1">
    <citation type="submission" date="2020-01" db="EMBL/GenBank/DDBJ databases">
        <title>Insect and environment-associated Actinomycetes.</title>
        <authorList>
            <person name="Currrie C."/>
            <person name="Chevrette M."/>
            <person name="Carlson C."/>
            <person name="Stubbendieck R."/>
            <person name="Wendt-Pienkowski E."/>
        </authorList>
    </citation>
    <scope>NUCLEOTIDE SEQUENCE</scope>
    <source>
        <strain evidence="2">SID12501</strain>
    </source>
</reference>
<comment type="caution">
    <text evidence="2">The sequence shown here is derived from an EMBL/GenBank/DDBJ whole genome shotgun (WGS) entry which is preliminary data.</text>
</comment>
<organism evidence="2">
    <name type="scientific">Streptomyces sp. SID12501</name>
    <dbReference type="NCBI Taxonomy" id="2706042"/>
    <lineage>
        <taxon>Bacteria</taxon>
        <taxon>Bacillati</taxon>
        <taxon>Actinomycetota</taxon>
        <taxon>Actinomycetes</taxon>
        <taxon>Kitasatosporales</taxon>
        <taxon>Streptomycetaceae</taxon>
        <taxon>Streptomyces</taxon>
    </lineage>
</organism>
<name>A0A6B3C932_9ACTN</name>
<protein>
    <submittedName>
        <fullName evidence="2">AAA family ATPase</fullName>
    </submittedName>
</protein>
<dbReference type="SUPFAM" id="SSF52540">
    <property type="entry name" value="P-loop containing nucleoside triphosphate hydrolases"/>
    <property type="match status" value="1"/>
</dbReference>
<evidence type="ECO:0000313" key="2">
    <source>
        <dbReference type="EMBL" id="NEC92966.1"/>
    </source>
</evidence>
<dbReference type="AlphaFoldDB" id="A0A6B3C932"/>
<sequence>MSRLQGAGSKPAPDEYDDGFDFVPATKDGHKARLSIQGPSGSGKTWTGLQAAAEFADGQEFGVIDTERRAASLYIVDLGIPFKTLAM</sequence>
<dbReference type="Gene3D" id="3.40.50.300">
    <property type="entry name" value="P-loop containing nucleotide triphosphate hydrolases"/>
    <property type="match status" value="1"/>
</dbReference>
<gene>
    <name evidence="2" type="ORF">G3I71_46215</name>
</gene>